<organism evidence="1 2">
    <name type="scientific">Ascaris lumbricoides</name>
    <name type="common">Giant roundworm</name>
    <dbReference type="NCBI Taxonomy" id="6252"/>
    <lineage>
        <taxon>Eukaryota</taxon>
        <taxon>Metazoa</taxon>
        <taxon>Ecdysozoa</taxon>
        <taxon>Nematoda</taxon>
        <taxon>Chromadorea</taxon>
        <taxon>Rhabditida</taxon>
        <taxon>Spirurina</taxon>
        <taxon>Ascaridomorpha</taxon>
        <taxon>Ascaridoidea</taxon>
        <taxon>Ascarididae</taxon>
        <taxon>Ascaris</taxon>
    </lineage>
</organism>
<dbReference type="AlphaFoldDB" id="A0A0M3HYM9"/>
<evidence type="ECO:0000313" key="2">
    <source>
        <dbReference type="WBParaSite" id="ALUE_0000865101-mRNA-1"/>
    </source>
</evidence>
<dbReference type="Proteomes" id="UP000036681">
    <property type="component" value="Unplaced"/>
</dbReference>
<name>A0A0M3HYM9_ASCLU</name>
<keyword evidence="1" id="KW-1185">Reference proteome</keyword>
<evidence type="ECO:0000313" key="1">
    <source>
        <dbReference type="Proteomes" id="UP000036681"/>
    </source>
</evidence>
<accession>A0A0M3HYM9</accession>
<reference evidence="2" key="1">
    <citation type="submission" date="2017-02" db="UniProtKB">
        <authorList>
            <consortium name="WormBaseParasite"/>
        </authorList>
    </citation>
    <scope>IDENTIFICATION</scope>
</reference>
<proteinExistence type="predicted"/>
<sequence>MKIVDFSTPKSTVNTDKAIDDFTIKACENENQETSLPIQIPFYINDTCKAEQCYRTTAEIFNATVTVNMCCCGGYLCNCSPNALDMDRCANATIGGNDDGSGAASSNNNLFLLIMITVFILFGLHEI</sequence>
<protein>
    <submittedName>
        <fullName evidence="2">UPAR/Ly6 domain-containing protein</fullName>
    </submittedName>
</protein>
<dbReference type="WBParaSite" id="ALUE_0000865101-mRNA-1">
    <property type="protein sequence ID" value="ALUE_0000865101-mRNA-1"/>
    <property type="gene ID" value="ALUE_0000865101"/>
</dbReference>